<dbReference type="AlphaFoldDB" id="A0A2C9U9I9"/>
<sequence length="67" mass="8041">MIQKLNIPRTQLRKHFPHQSSKSKELAWIGLATFVHSPERRRSTDHHHLLLHKKWFGPEELRTPTVR</sequence>
<name>A0A2C9U9I9_MANES</name>
<dbReference type="EMBL" id="CM004402">
    <property type="protein sequence ID" value="OAY26346.1"/>
    <property type="molecule type" value="Genomic_DNA"/>
</dbReference>
<proteinExistence type="predicted"/>
<gene>
    <name evidence="1" type="ORF">MANES_16G040700</name>
</gene>
<protein>
    <submittedName>
        <fullName evidence="1">Uncharacterized protein</fullName>
    </submittedName>
</protein>
<organism evidence="1">
    <name type="scientific">Manihot esculenta</name>
    <name type="common">Cassava</name>
    <name type="synonym">Jatropha manihot</name>
    <dbReference type="NCBI Taxonomy" id="3983"/>
    <lineage>
        <taxon>Eukaryota</taxon>
        <taxon>Viridiplantae</taxon>
        <taxon>Streptophyta</taxon>
        <taxon>Embryophyta</taxon>
        <taxon>Tracheophyta</taxon>
        <taxon>Spermatophyta</taxon>
        <taxon>Magnoliopsida</taxon>
        <taxon>eudicotyledons</taxon>
        <taxon>Gunneridae</taxon>
        <taxon>Pentapetalae</taxon>
        <taxon>rosids</taxon>
        <taxon>fabids</taxon>
        <taxon>Malpighiales</taxon>
        <taxon>Euphorbiaceae</taxon>
        <taxon>Crotonoideae</taxon>
        <taxon>Manihoteae</taxon>
        <taxon>Manihot</taxon>
    </lineage>
</organism>
<reference evidence="1" key="1">
    <citation type="submission" date="2016-02" db="EMBL/GenBank/DDBJ databases">
        <title>WGS assembly of Manihot esculenta.</title>
        <authorList>
            <person name="Bredeson J.V."/>
            <person name="Prochnik S.E."/>
            <person name="Lyons J.B."/>
            <person name="Schmutz J."/>
            <person name="Grimwood J."/>
            <person name="Vrebalov J."/>
            <person name="Bart R.S."/>
            <person name="Amuge T."/>
            <person name="Ferguson M.E."/>
            <person name="Green R."/>
            <person name="Putnam N."/>
            <person name="Stites J."/>
            <person name="Rounsley S."/>
            <person name="Rokhsar D.S."/>
        </authorList>
    </citation>
    <scope>NUCLEOTIDE SEQUENCE [LARGE SCALE GENOMIC DNA]</scope>
    <source>
        <tissue evidence="1">Leaf</tissue>
    </source>
</reference>
<evidence type="ECO:0000313" key="1">
    <source>
        <dbReference type="EMBL" id="OAY26346.1"/>
    </source>
</evidence>
<accession>A0A2C9U9I9</accession>